<reference evidence="2 3" key="1">
    <citation type="submission" date="2019-08" db="EMBL/GenBank/DDBJ databases">
        <title>Deep-cultivation of Planctomycetes and their phenomic and genomic characterization uncovers novel biology.</title>
        <authorList>
            <person name="Wiegand S."/>
            <person name="Jogler M."/>
            <person name="Boedeker C."/>
            <person name="Pinto D."/>
            <person name="Vollmers J."/>
            <person name="Rivas-Marin E."/>
            <person name="Kohn T."/>
            <person name="Peeters S.H."/>
            <person name="Heuer A."/>
            <person name="Rast P."/>
            <person name="Oberbeckmann S."/>
            <person name="Bunk B."/>
            <person name="Jeske O."/>
            <person name="Meyerdierks A."/>
            <person name="Storesund J.E."/>
            <person name="Kallscheuer N."/>
            <person name="Luecker S."/>
            <person name="Lage O.M."/>
            <person name="Pohl T."/>
            <person name="Merkel B.J."/>
            <person name="Hornburger P."/>
            <person name="Mueller R.-W."/>
            <person name="Bruemmer F."/>
            <person name="Labrenz M."/>
            <person name="Spormann A.M."/>
            <person name="Op den Camp H."/>
            <person name="Overmann J."/>
            <person name="Amann R."/>
            <person name="Jetten M.S.M."/>
            <person name="Mascher T."/>
            <person name="Medema M.H."/>
            <person name="Devos D.P."/>
            <person name="Kaster A.-K."/>
            <person name="Ovreas L."/>
            <person name="Rohde M."/>
            <person name="Galperin M.Y."/>
            <person name="Jogler C."/>
        </authorList>
    </citation>
    <scope>NUCLEOTIDE SEQUENCE [LARGE SCALE GENOMIC DNA]</scope>
    <source>
        <strain evidence="2 3">OJF2</strain>
    </source>
</reference>
<dbReference type="InterPro" id="IPR011335">
    <property type="entry name" value="Restrct_endonuc-II-like"/>
</dbReference>
<evidence type="ECO:0000259" key="1">
    <source>
        <dbReference type="Pfam" id="PF05685"/>
    </source>
</evidence>
<dbReference type="Gene3D" id="3.90.1570.10">
    <property type="entry name" value="tt1808, chain A"/>
    <property type="match status" value="1"/>
</dbReference>
<protein>
    <recommendedName>
        <fullName evidence="1">Putative restriction endonuclease domain-containing protein</fullName>
    </recommendedName>
</protein>
<accession>A0A5B9W553</accession>
<dbReference type="EMBL" id="CP042997">
    <property type="protein sequence ID" value="QEH35836.1"/>
    <property type="molecule type" value="Genomic_DNA"/>
</dbReference>
<dbReference type="Pfam" id="PF05685">
    <property type="entry name" value="Uma2"/>
    <property type="match status" value="1"/>
</dbReference>
<feature type="domain" description="Putative restriction endonuclease" evidence="1">
    <location>
        <begin position="37"/>
        <end position="207"/>
    </location>
</feature>
<proteinExistence type="predicted"/>
<dbReference type="AlphaFoldDB" id="A0A5B9W553"/>
<dbReference type="PANTHER" id="PTHR34107:SF7">
    <property type="entry name" value="SLR2092 PROTEIN"/>
    <property type="match status" value="1"/>
</dbReference>
<sequence length="213" mass="23336">MGISAKVRPRKKLEPGKGVQSVALTLPEEVRLGVTHEDFQRLCRENPELRLERTADGELIAMAPAGGDSGRSNAKLTARLVGWAEADGTGEAFDCATGFILPNGAIRAPDAAWIPRTKWDSLTTAQRRGFLPLCPDFAVELRSPSDAVAELRRKMKEYIAQGTRLAWFIDPDRGKAEIYRPGRPVEVLDRPATLSGEDVLPGFVLDLKGILFD</sequence>
<dbReference type="InterPro" id="IPR008538">
    <property type="entry name" value="Uma2"/>
</dbReference>
<dbReference type="Proteomes" id="UP000324233">
    <property type="component" value="Chromosome"/>
</dbReference>
<name>A0A5B9W553_9BACT</name>
<dbReference type="KEGG" id="agv:OJF2_43930"/>
<dbReference type="SUPFAM" id="SSF52980">
    <property type="entry name" value="Restriction endonuclease-like"/>
    <property type="match status" value="1"/>
</dbReference>
<dbReference type="PANTHER" id="PTHR34107">
    <property type="entry name" value="SLL0198 PROTEIN-RELATED"/>
    <property type="match status" value="1"/>
</dbReference>
<evidence type="ECO:0000313" key="2">
    <source>
        <dbReference type="EMBL" id="QEH35836.1"/>
    </source>
</evidence>
<organism evidence="2 3">
    <name type="scientific">Aquisphaera giovannonii</name>
    <dbReference type="NCBI Taxonomy" id="406548"/>
    <lineage>
        <taxon>Bacteria</taxon>
        <taxon>Pseudomonadati</taxon>
        <taxon>Planctomycetota</taxon>
        <taxon>Planctomycetia</taxon>
        <taxon>Isosphaerales</taxon>
        <taxon>Isosphaeraceae</taxon>
        <taxon>Aquisphaera</taxon>
    </lineage>
</organism>
<keyword evidence="3" id="KW-1185">Reference proteome</keyword>
<evidence type="ECO:0000313" key="3">
    <source>
        <dbReference type="Proteomes" id="UP000324233"/>
    </source>
</evidence>
<dbReference type="CDD" id="cd06260">
    <property type="entry name" value="DUF820-like"/>
    <property type="match status" value="1"/>
</dbReference>
<dbReference type="InterPro" id="IPR012296">
    <property type="entry name" value="Nuclease_put_TT1808"/>
</dbReference>
<gene>
    <name evidence="2" type="ORF">OJF2_43930</name>
</gene>